<keyword evidence="3" id="KW-1185">Reference proteome</keyword>
<protein>
    <submittedName>
        <fullName evidence="2">Glycerophosphoryl diester phosphodiesterase</fullName>
        <ecNumber evidence="2">3.1.4.46</ecNumber>
    </submittedName>
</protein>
<dbReference type="RefSeq" id="WP_036548469.1">
    <property type="nucleotide sequence ID" value="NZ_JMSZ01000032.1"/>
</dbReference>
<dbReference type="PATRIC" id="fig|267850.7.peg.2506"/>
<dbReference type="PANTHER" id="PTHR46211:SF1">
    <property type="entry name" value="GLYCEROPHOSPHODIESTER PHOSPHODIESTERASE, CYTOPLASMIC"/>
    <property type="match status" value="1"/>
</dbReference>
<dbReference type="PROSITE" id="PS51704">
    <property type="entry name" value="GP_PDE"/>
    <property type="match status" value="1"/>
</dbReference>
<keyword evidence="2" id="KW-0378">Hydrolase</keyword>
<evidence type="ECO:0000259" key="1">
    <source>
        <dbReference type="PROSITE" id="PS51704"/>
    </source>
</evidence>
<reference evidence="2 3" key="1">
    <citation type="journal article" date="2005" name="Int. J. Syst. Evol. Microbiol.">
        <title>Nitrincola lacisaponensis gen. nov., sp. nov., a novel alkaliphilic bacterium isolated from an alkaline, saline lake.</title>
        <authorList>
            <person name="Dimitriu P.A."/>
            <person name="Shukla S.K."/>
            <person name="Conradt J."/>
            <person name="Marquez M.C."/>
            <person name="Ventosa A."/>
            <person name="Maglia A."/>
            <person name="Peyton B.M."/>
            <person name="Pinkart H.C."/>
            <person name="Mormile M.R."/>
        </authorList>
    </citation>
    <scope>NUCLEOTIDE SEQUENCE [LARGE SCALE GENOMIC DNA]</scope>
    <source>
        <strain evidence="2 3">4CA</strain>
    </source>
</reference>
<dbReference type="GO" id="GO:0008889">
    <property type="term" value="F:glycerophosphodiester phosphodiesterase activity"/>
    <property type="evidence" value="ECO:0007669"/>
    <property type="project" value="UniProtKB-EC"/>
</dbReference>
<evidence type="ECO:0000313" key="3">
    <source>
        <dbReference type="Proteomes" id="UP000027318"/>
    </source>
</evidence>
<evidence type="ECO:0000313" key="2">
    <source>
        <dbReference type="EMBL" id="KDE39409.1"/>
    </source>
</evidence>
<sequence>MIANRLIAHRGCAHLAPENTLGAMRLTQQLGIDWVEIDANLVGDGTLVVFHDDELSRLSNGQGQLKSLRYADIADLDVGSHFSAEYSAERIPTLDEMLAFLAAQQFGLNLEIKRYEHFSAEQIVEPTLASLARNWQAFDRLIISSFDTEILRLIRQHQPEWQLGQLWEALPDNWQSVAESLQAVSIHLDHSQLTAEQAKAVKQAGYDLYVYTVNHPATAQRLFDMGVDGIFTDNPTLFG</sequence>
<dbReference type="CDD" id="cd08562">
    <property type="entry name" value="GDPD_EcUgpQ_like"/>
    <property type="match status" value="1"/>
</dbReference>
<feature type="domain" description="GP-PDE" evidence="1">
    <location>
        <begin position="4"/>
        <end position="239"/>
    </location>
</feature>
<dbReference type="EC" id="3.1.4.46" evidence="2"/>
<dbReference type="Pfam" id="PF03009">
    <property type="entry name" value="GDPD"/>
    <property type="match status" value="1"/>
</dbReference>
<comment type="caution">
    <text evidence="2">The sequence shown here is derived from an EMBL/GenBank/DDBJ whole genome shotgun (WGS) entry which is preliminary data.</text>
</comment>
<dbReference type="GO" id="GO:0006629">
    <property type="term" value="P:lipid metabolic process"/>
    <property type="evidence" value="ECO:0007669"/>
    <property type="project" value="InterPro"/>
</dbReference>
<dbReference type="STRING" id="267850.ADINL_2538"/>
<gene>
    <name evidence="2" type="ORF">ADINL_2538</name>
</gene>
<dbReference type="InterPro" id="IPR017946">
    <property type="entry name" value="PLC-like_Pdiesterase_TIM-brl"/>
</dbReference>
<organism evidence="2 3">
    <name type="scientific">Nitrincola lacisaponensis</name>
    <dbReference type="NCBI Taxonomy" id="267850"/>
    <lineage>
        <taxon>Bacteria</taxon>
        <taxon>Pseudomonadati</taxon>
        <taxon>Pseudomonadota</taxon>
        <taxon>Gammaproteobacteria</taxon>
        <taxon>Oceanospirillales</taxon>
        <taxon>Oceanospirillaceae</taxon>
        <taxon>Nitrincola</taxon>
    </lineage>
</organism>
<dbReference type="SUPFAM" id="SSF51695">
    <property type="entry name" value="PLC-like phosphodiesterases"/>
    <property type="match status" value="1"/>
</dbReference>
<name>A0A063Y144_9GAMM</name>
<dbReference type="AlphaFoldDB" id="A0A063Y144"/>
<proteinExistence type="predicted"/>
<dbReference type="OrthoDB" id="9795622at2"/>
<dbReference type="InterPro" id="IPR030395">
    <property type="entry name" value="GP_PDE_dom"/>
</dbReference>
<dbReference type="PANTHER" id="PTHR46211">
    <property type="entry name" value="GLYCEROPHOSPHORYL DIESTER PHOSPHODIESTERASE"/>
    <property type="match status" value="1"/>
</dbReference>
<accession>A0A063Y144</accession>
<dbReference type="Gene3D" id="3.20.20.190">
    <property type="entry name" value="Phosphatidylinositol (PI) phosphodiesterase"/>
    <property type="match status" value="1"/>
</dbReference>
<dbReference type="Proteomes" id="UP000027318">
    <property type="component" value="Unassembled WGS sequence"/>
</dbReference>
<dbReference type="EMBL" id="JMSZ01000032">
    <property type="protein sequence ID" value="KDE39409.1"/>
    <property type="molecule type" value="Genomic_DNA"/>
</dbReference>